<sequence>ATPLDMLATIYKASKPSRDLAARLKGLLAKLKDEKISSAYRMSLFRICSSRGLMSTCNSSTCPFFTRIENSWLDYGTWLCREGFGISKEDILKGVEEHRKYVGDFRNTTHILSINGDADPWYPSSIFKEGEGPEVQMVTDASHCYWCKGEDETVLKRIRNVIQKWLK</sequence>
<dbReference type="GO" id="GO:0006508">
    <property type="term" value="P:proteolysis"/>
    <property type="evidence" value="ECO:0007669"/>
    <property type="project" value="UniProtKB-KW"/>
</dbReference>
<feature type="non-terminal residue" evidence="1">
    <location>
        <position position="1"/>
    </location>
</feature>
<dbReference type="InterPro" id="IPR008758">
    <property type="entry name" value="Peptidase_S28"/>
</dbReference>
<keyword evidence="1" id="KW-0645">Protease</keyword>
<gene>
    <name evidence="1" type="primary">PRSS16_9</name>
    <name evidence="1" type="ORF">FOL47_001606</name>
</gene>
<keyword evidence="1" id="KW-0378">Hydrolase</keyword>
<dbReference type="AlphaFoldDB" id="A0A7J6KTT6"/>
<name>A0A7J6KTT6_PERCH</name>
<organism evidence="1 2">
    <name type="scientific">Perkinsus chesapeaki</name>
    <name type="common">Clam parasite</name>
    <name type="synonym">Perkinsus andrewsi</name>
    <dbReference type="NCBI Taxonomy" id="330153"/>
    <lineage>
        <taxon>Eukaryota</taxon>
        <taxon>Sar</taxon>
        <taxon>Alveolata</taxon>
        <taxon>Perkinsozoa</taxon>
        <taxon>Perkinsea</taxon>
        <taxon>Perkinsida</taxon>
        <taxon>Perkinsidae</taxon>
        <taxon>Perkinsus</taxon>
    </lineage>
</organism>
<reference evidence="1 2" key="1">
    <citation type="submission" date="2020-04" db="EMBL/GenBank/DDBJ databases">
        <title>Perkinsus chesapeaki whole genome sequence.</title>
        <authorList>
            <person name="Bogema D.R."/>
        </authorList>
    </citation>
    <scope>NUCLEOTIDE SEQUENCE [LARGE SCALE GENOMIC DNA]</scope>
    <source>
        <strain evidence="1">ATCC PRA-425</strain>
    </source>
</reference>
<evidence type="ECO:0000313" key="2">
    <source>
        <dbReference type="Proteomes" id="UP000591131"/>
    </source>
</evidence>
<dbReference type="Gene3D" id="3.40.50.1820">
    <property type="entry name" value="alpha/beta hydrolase"/>
    <property type="match status" value="1"/>
</dbReference>
<dbReference type="Pfam" id="PF05577">
    <property type="entry name" value="Peptidase_S28"/>
    <property type="match status" value="1"/>
</dbReference>
<evidence type="ECO:0000313" key="1">
    <source>
        <dbReference type="EMBL" id="KAF4649906.1"/>
    </source>
</evidence>
<proteinExistence type="predicted"/>
<protein>
    <submittedName>
        <fullName evidence="1">Thymus-specific serine protease</fullName>
    </submittedName>
</protein>
<dbReference type="EMBL" id="JAAPAO010001392">
    <property type="protein sequence ID" value="KAF4649906.1"/>
    <property type="molecule type" value="Genomic_DNA"/>
</dbReference>
<dbReference type="Proteomes" id="UP000591131">
    <property type="component" value="Unassembled WGS sequence"/>
</dbReference>
<dbReference type="OrthoDB" id="330834at2759"/>
<accession>A0A7J6KTT6</accession>
<comment type="caution">
    <text evidence="1">The sequence shown here is derived from an EMBL/GenBank/DDBJ whole genome shotgun (WGS) entry which is preliminary data.</text>
</comment>
<dbReference type="InterPro" id="IPR029058">
    <property type="entry name" value="AB_hydrolase_fold"/>
</dbReference>
<keyword evidence="2" id="KW-1185">Reference proteome</keyword>
<dbReference type="GO" id="GO:0070008">
    <property type="term" value="F:serine-type exopeptidase activity"/>
    <property type="evidence" value="ECO:0007669"/>
    <property type="project" value="InterPro"/>
</dbReference>